<evidence type="ECO:0000313" key="2">
    <source>
        <dbReference type="Proteomes" id="UP001153269"/>
    </source>
</evidence>
<dbReference type="Proteomes" id="UP001153269">
    <property type="component" value="Unassembled WGS sequence"/>
</dbReference>
<sequence length="144" mass="16204">MMVFLKHVGTMTNNGIKDYPQESVCRCLHPQHTSRDKSKWLTADYLDNLLDLIFHKVFQNPVPYVNEVLKISIPEDLSAKYEKHDKQEVIASYVSIKGRSEPCITSLSIREHSAYLENHAGGQDHSDSPAVIAPATANKASYGY</sequence>
<name>A0A9N7YTW8_PLEPL</name>
<evidence type="ECO:0000313" key="1">
    <source>
        <dbReference type="EMBL" id="CAB1438042.1"/>
    </source>
</evidence>
<organism evidence="1 2">
    <name type="scientific">Pleuronectes platessa</name>
    <name type="common">European plaice</name>
    <dbReference type="NCBI Taxonomy" id="8262"/>
    <lineage>
        <taxon>Eukaryota</taxon>
        <taxon>Metazoa</taxon>
        <taxon>Chordata</taxon>
        <taxon>Craniata</taxon>
        <taxon>Vertebrata</taxon>
        <taxon>Euteleostomi</taxon>
        <taxon>Actinopterygii</taxon>
        <taxon>Neopterygii</taxon>
        <taxon>Teleostei</taxon>
        <taxon>Neoteleostei</taxon>
        <taxon>Acanthomorphata</taxon>
        <taxon>Carangaria</taxon>
        <taxon>Pleuronectiformes</taxon>
        <taxon>Pleuronectoidei</taxon>
        <taxon>Pleuronectidae</taxon>
        <taxon>Pleuronectes</taxon>
    </lineage>
</organism>
<dbReference type="EMBL" id="CADEAL010002102">
    <property type="protein sequence ID" value="CAB1438042.1"/>
    <property type="molecule type" value="Genomic_DNA"/>
</dbReference>
<reference evidence="1" key="1">
    <citation type="submission" date="2020-03" db="EMBL/GenBank/DDBJ databases">
        <authorList>
            <person name="Weist P."/>
        </authorList>
    </citation>
    <scope>NUCLEOTIDE SEQUENCE</scope>
</reference>
<keyword evidence="2" id="KW-1185">Reference proteome</keyword>
<accession>A0A9N7YTW8</accession>
<proteinExistence type="predicted"/>
<dbReference type="AlphaFoldDB" id="A0A9N7YTW8"/>
<gene>
    <name evidence="1" type="ORF">PLEPLA_LOCUS26008</name>
</gene>
<protein>
    <submittedName>
        <fullName evidence="1">Uncharacterized protein</fullName>
    </submittedName>
</protein>
<comment type="caution">
    <text evidence="1">The sequence shown here is derived from an EMBL/GenBank/DDBJ whole genome shotgun (WGS) entry which is preliminary data.</text>
</comment>